<keyword evidence="2" id="KW-0378">Hydrolase</keyword>
<accession>A0A136A428</accession>
<proteinExistence type="predicted"/>
<comment type="caution">
    <text evidence="2">The sequence shown here is derived from an EMBL/GenBank/DDBJ whole genome shotgun (WGS) entry which is preliminary data.</text>
</comment>
<dbReference type="EMBL" id="LSNE01000003">
    <property type="protein sequence ID" value="KXI29998.1"/>
    <property type="molecule type" value="Genomic_DNA"/>
</dbReference>
<evidence type="ECO:0000313" key="3">
    <source>
        <dbReference type="Proteomes" id="UP000070299"/>
    </source>
</evidence>
<dbReference type="GO" id="GO:0016020">
    <property type="term" value="C:membrane"/>
    <property type="evidence" value="ECO:0007669"/>
    <property type="project" value="TreeGrafter"/>
</dbReference>
<dbReference type="GO" id="GO:0047372">
    <property type="term" value="F:monoacylglycerol lipase activity"/>
    <property type="evidence" value="ECO:0007669"/>
    <property type="project" value="TreeGrafter"/>
</dbReference>
<evidence type="ECO:0000259" key="1">
    <source>
        <dbReference type="Pfam" id="PF12697"/>
    </source>
</evidence>
<dbReference type="PANTHER" id="PTHR43798:SF5">
    <property type="entry name" value="MONOACYLGLYCEROL LIPASE ABHD6"/>
    <property type="match status" value="1"/>
</dbReference>
<sequence>MSDMKKVAVHFAHANGFPAASYQQLFSALPSEFEIFALSQFGHNPRFPVNKNLANLVEELLEYLQHFVKKPIYAVGHSMGALVSYMAACEAPQLFKGVIMLDPPIASGLASWLFKLAKFSPLIDKVSPAGKSAVRCQSWPLDSNLVEYFNTKGLFKNFQAECIADYVKAATTIKDGRQVLSFDAAVETEIFRNVPDNIHQYYGRMQVPSCLITAENSQVCVPSNLNHFVKNTQIEHLMVADCGHMFPLEKPNDVANLIKQKIGEWESIN</sequence>
<dbReference type="OrthoDB" id="5729753at2"/>
<protein>
    <submittedName>
        <fullName evidence="2">Alpha/beta hydrolase</fullName>
    </submittedName>
</protein>
<name>A0A136A428_9ALTE</name>
<dbReference type="Gene3D" id="3.40.50.1820">
    <property type="entry name" value="alpha/beta hydrolase"/>
    <property type="match status" value="1"/>
</dbReference>
<organism evidence="2 3">
    <name type="scientific">Paraglaciecola hydrolytica</name>
    <dbReference type="NCBI Taxonomy" id="1799789"/>
    <lineage>
        <taxon>Bacteria</taxon>
        <taxon>Pseudomonadati</taxon>
        <taxon>Pseudomonadota</taxon>
        <taxon>Gammaproteobacteria</taxon>
        <taxon>Alteromonadales</taxon>
        <taxon>Alteromonadaceae</taxon>
        <taxon>Paraglaciecola</taxon>
    </lineage>
</organism>
<dbReference type="GO" id="GO:0046464">
    <property type="term" value="P:acylglycerol catabolic process"/>
    <property type="evidence" value="ECO:0007669"/>
    <property type="project" value="TreeGrafter"/>
</dbReference>
<keyword evidence="3" id="KW-1185">Reference proteome</keyword>
<dbReference type="Proteomes" id="UP000070299">
    <property type="component" value="Unassembled WGS sequence"/>
</dbReference>
<dbReference type="STRING" id="1799789.AX660_08285"/>
<dbReference type="InterPro" id="IPR000073">
    <property type="entry name" value="AB_hydrolase_1"/>
</dbReference>
<dbReference type="SUPFAM" id="SSF53474">
    <property type="entry name" value="alpha/beta-Hydrolases"/>
    <property type="match status" value="1"/>
</dbReference>
<dbReference type="PANTHER" id="PTHR43798">
    <property type="entry name" value="MONOACYLGLYCEROL LIPASE"/>
    <property type="match status" value="1"/>
</dbReference>
<dbReference type="InterPro" id="IPR029058">
    <property type="entry name" value="AB_hydrolase_fold"/>
</dbReference>
<dbReference type="Pfam" id="PF12697">
    <property type="entry name" value="Abhydrolase_6"/>
    <property type="match status" value="1"/>
</dbReference>
<feature type="domain" description="AB hydrolase-1" evidence="1">
    <location>
        <begin position="11"/>
        <end position="256"/>
    </location>
</feature>
<dbReference type="AlphaFoldDB" id="A0A136A428"/>
<dbReference type="InterPro" id="IPR050266">
    <property type="entry name" value="AB_hydrolase_sf"/>
</dbReference>
<reference evidence="3" key="1">
    <citation type="submission" date="2016-02" db="EMBL/GenBank/DDBJ databases">
        <authorList>
            <person name="Schultz-Johansen M."/>
            <person name="Glaring M.A."/>
            <person name="Bech P.K."/>
            <person name="Stougaard P."/>
        </authorList>
    </citation>
    <scope>NUCLEOTIDE SEQUENCE [LARGE SCALE GENOMIC DNA]</scope>
    <source>
        <strain evidence="3">S66</strain>
    </source>
</reference>
<evidence type="ECO:0000313" key="2">
    <source>
        <dbReference type="EMBL" id="KXI29998.1"/>
    </source>
</evidence>
<gene>
    <name evidence="2" type="ORF">AX660_08285</name>
</gene>